<dbReference type="EMBL" id="HF935363">
    <property type="protein sequence ID" value="CCX07688.1"/>
    <property type="molecule type" value="Genomic_DNA"/>
</dbReference>
<keyword evidence="4" id="KW-1185">Reference proteome</keyword>
<name>U4L0F4_PYROM</name>
<evidence type="ECO:0000313" key="3">
    <source>
        <dbReference type="EMBL" id="CCX07688.1"/>
    </source>
</evidence>
<dbReference type="GO" id="GO:0005829">
    <property type="term" value="C:cytosol"/>
    <property type="evidence" value="ECO:0007669"/>
    <property type="project" value="TreeGrafter"/>
</dbReference>
<protein>
    <submittedName>
        <fullName evidence="3">Similar to Type 2A phosphatase activator TIP41 acc. no. Q12199</fullName>
    </submittedName>
</protein>
<accession>U4L0F4</accession>
<dbReference type="AlphaFoldDB" id="U4L0F4"/>
<dbReference type="Proteomes" id="UP000018144">
    <property type="component" value="Unassembled WGS sequence"/>
</dbReference>
<evidence type="ECO:0000256" key="1">
    <source>
        <dbReference type="ARBA" id="ARBA00006658"/>
    </source>
</evidence>
<dbReference type="GO" id="GO:0031929">
    <property type="term" value="P:TOR signaling"/>
    <property type="evidence" value="ECO:0007669"/>
    <property type="project" value="TreeGrafter"/>
</dbReference>
<reference evidence="3 4" key="1">
    <citation type="journal article" date="2013" name="PLoS Genet.">
        <title>The genome and development-dependent transcriptomes of Pyronema confluens: a window into fungal evolution.</title>
        <authorList>
            <person name="Traeger S."/>
            <person name="Altegoer F."/>
            <person name="Freitag M."/>
            <person name="Gabaldon T."/>
            <person name="Kempken F."/>
            <person name="Kumar A."/>
            <person name="Marcet-Houben M."/>
            <person name="Poggeler S."/>
            <person name="Stajich J.E."/>
            <person name="Nowrousian M."/>
        </authorList>
    </citation>
    <scope>NUCLEOTIDE SEQUENCE [LARGE SCALE GENOMIC DNA]</scope>
    <source>
        <strain evidence="4">CBS 100304</strain>
        <tissue evidence="3">Vegetative mycelium</tissue>
    </source>
</reference>
<sequence length="361" mass="39671">MSGNPPLRNPMEDTRAPFATTTAPGAAGAPTRAPFAATAPGASTFNATTRAPFAAGAPTQAPFAATRAPFTTTIRSSAPVSSLPPMFATPAPSRNAGKSLSHLGWEISTTKLPICAAPEIDAMTVSLGIAPPEMIFGNNLISLYHQASGWGIKFNSYDALDLVDKTGETMLKVAYSEEWGRSRKEMVDGEKESELGGKVRDVAKKWDWSYSTEYKGTMVGGEGVPKWEKGGELPLELLKRPDPILLFDEVVLYEDELADNGIAILSVKLRVMPERLLLLQRFFLRLDGVVVRVRDTRVYVEFKTGEVIREYVNKEMGYGKLREEFKMYPADEIPSLMRDPNQLVDVMPVIETIRERLVVPS</sequence>
<evidence type="ECO:0000313" key="4">
    <source>
        <dbReference type="Proteomes" id="UP000018144"/>
    </source>
</evidence>
<evidence type="ECO:0000256" key="2">
    <source>
        <dbReference type="SAM" id="MobiDB-lite"/>
    </source>
</evidence>
<dbReference type="InterPro" id="IPR007303">
    <property type="entry name" value="TIP41-like"/>
</dbReference>
<dbReference type="eggNOG" id="KOG3224">
    <property type="taxonomic scope" value="Eukaryota"/>
</dbReference>
<feature type="region of interest" description="Disordered" evidence="2">
    <location>
        <begin position="1"/>
        <end position="30"/>
    </location>
</feature>
<dbReference type="PANTHER" id="PTHR21021">
    <property type="entry name" value="GAF/PUTATIVE CYTOSKELETAL PROTEIN"/>
    <property type="match status" value="1"/>
</dbReference>
<organism evidence="3 4">
    <name type="scientific">Pyronema omphalodes (strain CBS 100304)</name>
    <name type="common">Pyronema confluens</name>
    <dbReference type="NCBI Taxonomy" id="1076935"/>
    <lineage>
        <taxon>Eukaryota</taxon>
        <taxon>Fungi</taxon>
        <taxon>Dikarya</taxon>
        <taxon>Ascomycota</taxon>
        <taxon>Pezizomycotina</taxon>
        <taxon>Pezizomycetes</taxon>
        <taxon>Pezizales</taxon>
        <taxon>Pyronemataceae</taxon>
        <taxon>Pyronema</taxon>
    </lineage>
</organism>
<dbReference type="PANTHER" id="PTHR21021:SF16">
    <property type="entry name" value="TIP41-LIKE PROTEIN"/>
    <property type="match status" value="1"/>
</dbReference>
<dbReference type="OrthoDB" id="10253878at2759"/>
<comment type="similarity">
    <text evidence="1">Belongs to the TIP41 family.</text>
</comment>
<dbReference type="OMA" id="FESESWQ"/>
<dbReference type="STRING" id="1076935.U4L0F4"/>
<feature type="compositionally biased region" description="Low complexity" evidence="2">
    <location>
        <begin position="16"/>
        <end position="30"/>
    </location>
</feature>
<gene>
    <name evidence="3" type="ORF">PCON_07277</name>
</gene>
<dbReference type="InterPro" id="IPR051330">
    <property type="entry name" value="Phosphatase_reg/MetRdx"/>
</dbReference>
<proteinExistence type="inferred from homology"/>
<dbReference type="Pfam" id="PF04176">
    <property type="entry name" value="TIP41"/>
    <property type="match status" value="1"/>
</dbReference>